<dbReference type="Pfam" id="PF25597">
    <property type="entry name" value="SH3_retrovirus"/>
    <property type="match status" value="1"/>
</dbReference>
<dbReference type="Gene3D" id="3.30.420.10">
    <property type="entry name" value="Ribonuclease H-like superfamily/Ribonuclease H"/>
    <property type="match status" value="1"/>
</dbReference>
<reference evidence="13" key="1">
    <citation type="submission" date="2021-03" db="EMBL/GenBank/DDBJ databases">
        <title>Draft genome sequence of rust myrtle Austropuccinia psidii MF-1, a brazilian biotype.</title>
        <authorList>
            <person name="Quecine M.C."/>
            <person name="Pachon D.M.R."/>
            <person name="Bonatelli M.L."/>
            <person name="Correr F.H."/>
            <person name="Franceschini L.M."/>
            <person name="Leite T.F."/>
            <person name="Margarido G.R.A."/>
            <person name="Almeida C.A."/>
            <person name="Ferrarezi J.A."/>
            <person name="Labate C.A."/>
        </authorList>
    </citation>
    <scope>NUCLEOTIDE SEQUENCE</scope>
    <source>
        <strain evidence="13">MF-1</strain>
    </source>
</reference>
<evidence type="ECO:0000256" key="5">
    <source>
        <dbReference type="ARBA" id="ARBA00022801"/>
    </source>
</evidence>
<dbReference type="GO" id="GO:0003887">
    <property type="term" value="F:DNA-directed DNA polymerase activity"/>
    <property type="evidence" value="ECO:0007669"/>
    <property type="project" value="UniProtKB-KW"/>
</dbReference>
<dbReference type="InterPro" id="IPR012337">
    <property type="entry name" value="RNaseH-like_sf"/>
</dbReference>
<dbReference type="AlphaFoldDB" id="A0A9Q3FDM8"/>
<evidence type="ECO:0000313" key="13">
    <source>
        <dbReference type="EMBL" id="MBW0536053.1"/>
    </source>
</evidence>
<evidence type="ECO:0000256" key="3">
    <source>
        <dbReference type="ARBA" id="ARBA00022723"/>
    </source>
</evidence>
<dbReference type="GO" id="GO:0003676">
    <property type="term" value="F:nucleic acid binding"/>
    <property type="evidence" value="ECO:0007669"/>
    <property type="project" value="InterPro"/>
</dbReference>
<evidence type="ECO:0000256" key="2">
    <source>
        <dbReference type="ARBA" id="ARBA00022722"/>
    </source>
</evidence>
<feature type="non-terminal residue" evidence="13">
    <location>
        <position position="452"/>
    </location>
</feature>
<dbReference type="InterPro" id="IPR039537">
    <property type="entry name" value="Retrotran_Ty1/copia-like"/>
</dbReference>
<keyword evidence="7" id="KW-0229">DNA integration</keyword>
<evidence type="ECO:0000256" key="7">
    <source>
        <dbReference type="ARBA" id="ARBA00022908"/>
    </source>
</evidence>
<feature type="chain" id="PRO_5040429067" description="Retroviral polymerase SH3-like domain-containing protein" evidence="11">
    <location>
        <begin position="19"/>
        <end position="452"/>
    </location>
</feature>
<gene>
    <name evidence="13" type="ORF">O181_075768</name>
</gene>
<dbReference type="PANTHER" id="PTHR42648">
    <property type="entry name" value="TRANSPOSASE, PUTATIVE-RELATED"/>
    <property type="match status" value="1"/>
</dbReference>
<keyword evidence="1" id="KW-0548">Nucleotidyltransferase</keyword>
<evidence type="ECO:0000256" key="8">
    <source>
        <dbReference type="ARBA" id="ARBA00022918"/>
    </source>
</evidence>
<evidence type="ECO:0000259" key="12">
    <source>
        <dbReference type="Pfam" id="PF25597"/>
    </source>
</evidence>
<keyword evidence="3" id="KW-0479">Metal-binding</keyword>
<keyword evidence="14" id="KW-1185">Reference proteome</keyword>
<dbReference type="GO" id="GO:0016787">
    <property type="term" value="F:hydrolase activity"/>
    <property type="evidence" value="ECO:0007669"/>
    <property type="project" value="UniProtKB-KW"/>
</dbReference>
<evidence type="ECO:0000256" key="10">
    <source>
        <dbReference type="ARBA" id="ARBA00023172"/>
    </source>
</evidence>
<dbReference type="GO" id="GO:0004519">
    <property type="term" value="F:endonuclease activity"/>
    <property type="evidence" value="ECO:0007669"/>
    <property type="project" value="UniProtKB-KW"/>
</dbReference>
<dbReference type="InterPro" id="IPR036397">
    <property type="entry name" value="RNaseH_sf"/>
</dbReference>
<dbReference type="PANTHER" id="PTHR42648:SF11">
    <property type="entry name" value="TRANSPOSON TY4-P GAG-POL POLYPROTEIN"/>
    <property type="match status" value="1"/>
</dbReference>
<evidence type="ECO:0000256" key="1">
    <source>
        <dbReference type="ARBA" id="ARBA00022695"/>
    </source>
</evidence>
<dbReference type="GO" id="GO:0015074">
    <property type="term" value="P:DNA integration"/>
    <property type="evidence" value="ECO:0007669"/>
    <property type="project" value="UniProtKB-KW"/>
</dbReference>
<organism evidence="13 14">
    <name type="scientific">Austropuccinia psidii MF-1</name>
    <dbReference type="NCBI Taxonomy" id="1389203"/>
    <lineage>
        <taxon>Eukaryota</taxon>
        <taxon>Fungi</taxon>
        <taxon>Dikarya</taxon>
        <taxon>Basidiomycota</taxon>
        <taxon>Pucciniomycotina</taxon>
        <taxon>Pucciniomycetes</taxon>
        <taxon>Pucciniales</taxon>
        <taxon>Sphaerophragmiaceae</taxon>
        <taxon>Austropuccinia</taxon>
    </lineage>
</organism>
<evidence type="ECO:0000256" key="11">
    <source>
        <dbReference type="SAM" id="SignalP"/>
    </source>
</evidence>
<evidence type="ECO:0000313" key="14">
    <source>
        <dbReference type="Proteomes" id="UP000765509"/>
    </source>
</evidence>
<dbReference type="GO" id="GO:0046872">
    <property type="term" value="F:metal ion binding"/>
    <property type="evidence" value="ECO:0007669"/>
    <property type="project" value="UniProtKB-KW"/>
</dbReference>
<keyword evidence="10" id="KW-0233">DNA recombination</keyword>
<accession>A0A9Q3FDM8</accession>
<keyword evidence="8" id="KW-0695">RNA-directed DNA polymerase</keyword>
<keyword evidence="6" id="KW-0460">Magnesium</keyword>
<comment type="caution">
    <text evidence="13">The sequence shown here is derived from an EMBL/GenBank/DDBJ whole genome shotgun (WGS) entry which is preliminary data.</text>
</comment>
<dbReference type="EMBL" id="AVOT02040818">
    <property type="protein sequence ID" value="MBW0536053.1"/>
    <property type="molecule type" value="Genomic_DNA"/>
</dbReference>
<dbReference type="GO" id="GO:0006310">
    <property type="term" value="P:DNA recombination"/>
    <property type="evidence" value="ECO:0007669"/>
    <property type="project" value="UniProtKB-KW"/>
</dbReference>
<dbReference type="OrthoDB" id="7691805at2759"/>
<dbReference type="GO" id="GO:0003964">
    <property type="term" value="F:RNA-directed DNA polymerase activity"/>
    <property type="evidence" value="ECO:0007669"/>
    <property type="project" value="UniProtKB-KW"/>
</dbReference>
<keyword evidence="9" id="KW-0808">Transferase</keyword>
<protein>
    <recommendedName>
        <fullName evidence="12">Retroviral polymerase SH3-like domain-containing protein</fullName>
    </recommendedName>
</protein>
<evidence type="ECO:0000256" key="9">
    <source>
        <dbReference type="ARBA" id="ARBA00022932"/>
    </source>
</evidence>
<feature type="signal peptide" evidence="11">
    <location>
        <begin position="1"/>
        <end position="18"/>
    </location>
</feature>
<name>A0A9Q3FDM8_9BASI</name>
<keyword evidence="4" id="KW-0255">Endonuclease</keyword>
<keyword evidence="9" id="KW-0239">DNA-directed DNA polymerase</keyword>
<sequence length="452" mass="50714">TPVLLIIVVAVPIILVISCPPFRSKDLLHVCKNTLQPDATVPVTNKWNKANSEVISIISSRVSHRVFIEVVKKYSRNAQQLWIKLEEQYASKKAINRVPLLHSPGQALRQSQNPPICGVLSLNEELIQQPKLVLERLQEFHDNSKVQSSNHNSTPLALVSESAHPYKITYFCTNGKHNPMCTTHTKEACFAENPHLRPTQRANKRKTRSYQNPTAHLSTTQVLVTGEISSEKPEELIIDCGSTHHMFNSRKRANRTILDKTRCLINSSGLPNHYWAEALNTAVLLSNLITTPSRFNLSPYSLWTGNPPRIKKLRVFGFCAVVSIPRSHQDWKLGPAGETGVLLGYENDNSSYRVLRLSDRKVLISKHVRFDESHFPFVHSPLSTEKSTGHSDDLAVCNMNETPHLDSVEAVDEPHLTEVVEAEAIDEICSANPDCNSRRVDESRLLSGDLNT</sequence>
<keyword evidence="5" id="KW-0378">Hydrolase</keyword>
<keyword evidence="2" id="KW-0540">Nuclease</keyword>
<evidence type="ECO:0000256" key="6">
    <source>
        <dbReference type="ARBA" id="ARBA00022842"/>
    </source>
</evidence>
<feature type="domain" description="Retroviral polymerase SH3-like" evidence="12">
    <location>
        <begin position="320"/>
        <end position="380"/>
    </location>
</feature>
<keyword evidence="11" id="KW-0732">Signal</keyword>
<proteinExistence type="predicted"/>
<feature type="non-terminal residue" evidence="13">
    <location>
        <position position="1"/>
    </location>
</feature>
<dbReference type="SUPFAM" id="SSF53098">
    <property type="entry name" value="Ribonuclease H-like"/>
    <property type="match status" value="1"/>
</dbReference>
<evidence type="ECO:0000256" key="4">
    <source>
        <dbReference type="ARBA" id="ARBA00022759"/>
    </source>
</evidence>
<dbReference type="InterPro" id="IPR057670">
    <property type="entry name" value="SH3_retrovirus"/>
</dbReference>
<dbReference type="Proteomes" id="UP000765509">
    <property type="component" value="Unassembled WGS sequence"/>
</dbReference>